<keyword evidence="3" id="KW-1185">Reference proteome</keyword>
<accession>A0ABY4QX07</accession>
<keyword evidence="1" id="KW-1133">Transmembrane helix</keyword>
<sequence length="65" mass="7288">MQALSFPIFQAQGRYPDSDSSTKDGRFVYLTIMGRREHDDLADVQALVGGLIDIIVGALFVFRRL</sequence>
<keyword evidence="1" id="KW-0472">Membrane</keyword>
<feature type="transmembrane region" description="Helical" evidence="1">
    <location>
        <begin position="44"/>
        <end position="62"/>
    </location>
</feature>
<dbReference type="Proteomes" id="UP001056336">
    <property type="component" value="Chromosome"/>
</dbReference>
<evidence type="ECO:0000313" key="2">
    <source>
        <dbReference type="EMBL" id="UQX87361.1"/>
    </source>
</evidence>
<gene>
    <name evidence="2" type="ORF">M6D93_13765</name>
</gene>
<dbReference type="EMBL" id="CP097332">
    <property type="protein sequence ID" value="UQX87361.1"/>
    <property type="molecule type" value="Genomic_DNA"/>
</dbReference>
<name>A0ABY4QX07_9ACTN</name>
<keyword evidence="1" id="KW-0812">Transmembrane</keyword>
<evidence type="ECO:0000256" key="1">
    <source>
        <dbReference type="SAM" id="Phobius"/>
    </source>
</evidence>
<proteinExistence type="predicted"/>
<organism evidence="2 3">
    <name type="scientific">Jatrophihabitans telluris</name>
    <dbReference type="NCBI Taxonomy" id="2038343"/>
    <lineage>
        <taxon>Bacteria</taxon>
        <taxon>Bacillati</taxon>
        <taxon>Actinomycetota</taxon>
        <taxon>Actinomycetes</taxon>
        <taxon>Jatrophihabitantales</taxon>
        <taxon>Jatrophihabitantaceae</taxon>
        <taxon>Jatrophihabitans</taxon>
    </lineage>
</organism>
<dbReference type="RefSeq" id="WP_249769871.1">
    <property type="nucleotide sequence ID" value="NZ_CP097332.1"/>
</dbReference>
<reference evidence="2" key="1">
    <citation type="journal article" date="2018" name="Int. J. Syst. Evol. Microbiol.">
        <title>Jatrophihabitans telluris sp. nov., isolated from sediment soil of lava forest wetlands and the emended description of the genus Jatrophihabitans.</title>
        <authorList>
            <person name="Lee K.C."/>
            <person name="Suh M.K."/>
            <person name="Eom M.K."/>
            <person name="Kim K.K."/>
            <person name="Kim J.S."/>
            <person name="Kim D.S."/>
            <person name="Ko S.H."/>
            <person name="Shin Y.K."/>
            <person name="Lee J.S."/>
        </authorList>
    </citation>
    <scope>NUCLEOTIDE SEQUENCE</scope>
    <source>
        <strain evidence="2">N237</strain>
    </source>
</reference>
<evidence type="ECO:0000313" key="3">
    <source>
        <dbReference type="Proteomes" id="UP001056336"/>
    </source>
</evidence>
<reference evidence="2" key="2">
    <citation type="submission" date="2022-05" db="EMBL/GenBank/DDBJ databases">
        <authorList>
            <person name="Kim J.-S."/>
            <person name="Lee K."/>
            <person name="Suh M."/>
            <person name="Eom M."/>
            <person name="Kim J.-S."/>
            <person name="Kim D.-S."/>
            <person name="Ko S.-H."/>
            <person name="Shin Y."/>
            <person name="Lee J.-S."/>
        </authorList>
    </citation>
    <scope>NUCLEOTIDE SEQUENCE</scope>
    <source>
        <strain evidence="2">N237</strain>
    </source>
</reference>
<protein>
    <submittedName>
        <fullName evidence="2">Uncharacterized protein</fullName>
    </submittedName>
</protein>